<keyword evidence="4" id="KW-1185">Reference proteome</keyword>
<accession>A0A2J6TRQ3</accession>
<protein>
    <recommendedName>
        <fullName evidence="2">F-box domain-containing protein</fullName>
    </recommendedName>
</protein>
<evidence type="ECO:0000259" key="2">
    <source>
        <dbReference type="PROSITE" id="PS50181"/>
    </source>
</evidence>
<dbReference type="PROSITE" id="PS50181">
    <property type="entry name" value="FBOX"/>
    <property type="match status" value="1"/>
</dbReference>
<dbReference type="InParanoid" id="A0A2J6TRQ3"/>
<proteinExistence type="predicted"/>
<organism evidence="3 4">
    <name type="scientific">Hyaloscypha bicolor E</name>
    <dbReference type="NCBI Taxonomy" id="1095630"/>
    <lineage>
        <taxon>Eukaryota</taxon>
        <taxon>Fungi</taxon>
        <taxon>Dikarya</taxon>
        <taxon>Ascomycota</taxon>
        <taxon>Pezizomycotina</taxon>
        <taxon>Leotiomycetes</taxon>
        <taxon>Helotiales</taxon>
        <taxon>Hyaloscyphaceae</taxon>
        <taxon>Hyaloscypha</taxon>
        <taxon>Hyaloscypha bicolor</taxon>
    </lineage>
</organism>
<dbReference type="SMART" id="SM00256">
    <property type="entry name" value="FBOX"/>
    <property type="match status" value="1"/>
</dbReference>
<dbReference type="Pfam" id="PF00646">
    <property type="entry name" value="F-box"/>
    <property type="match status" value="1"/>
</dbReference>
<gene>
    <name evidence="3" type="ORF">K444DRAFT_625249</name>
</gene>
<dbReference type="SUPFAM" id="SSF81383">
    <property type="entry name" value="F-box domain"/>
    <property type="match status" value="1"/>
</dbReference>
<reference evidence="3 4" key="1">
    <citation type="submission" date="2016-04" db="EMBL/GenBank/DDBJ databases">
        <title>A degradative enzymes factory behind the ericoid mycorrhizal symbiosis.</title>
        <authorList>
            <consortium name="DOE Joint Genome Institute"/>
            <person name="Martino E."/>
            <person name="Morin E."/>
            <person name="Grelet G."/>
            <person name="Kuo A."/>
            <person name="Kohler A."/>
            <person name="Daghino S."/>
            <person name="Barry K."/>
            <person name="Choi C."/>
            <person name="Cichocki N."/>
            <person name="Clum A."/>
            <person name="Copeland A."/>
            <person name="Hainaut M."/>
            <person name="Haridas S."/>
            <person name="Labutti K."/>
            <person name="Lindquist E."/>
            <person name="Lipzen A."/>
            <person name="Khouja H.-R."/>
            <person name="Murat C."/>
            <person name="Ohm R."/>
            <person name="Olson A."/>
            <person name="Spatafora J."/>
            <person name="Veneault-Fourrey C."/>
            <person name="Henrissat B."/>
            <person name="Grigoriev I."/>
            <person name="Martin F."/>
            <person name="Perotto S."/>
        </authorList>
    </citation>
    <scope>NUCLEOTIDE SEQUENCE [LARGE SCALE GENOMIC DNA]</scope>
    <source>
        <strain evidence="3 4">E</strain>
    </source>
</reference>
<name>A0A2J6TRQ3_9HELO</name>
<dbReference type="EMBL" id="KZ613746">
    <property type="protein sequence ID" value="PMD65707.1"/>
    <property type="molecule type" value="Genomic_DNA"/>
</dbReference>
<sequence>MSDKKNSRKRKRLPMDMRTRGRKKKKGVAKIDYLTNMPPNILLRILSHVPMKSFLDLSQTHPHLRRLMRSHASTICNLTILERFRFEAYRFEAKEVQGWLTPTAGLICGKPRKDTRLVVPGLQLQLYEPGPHFLFFLEKKVLKFDSEGKVIGDMMAAIQKFMNGLNEETPVVYGGQDYPCWVWLREMVWYHGVPS</sequence>
<feature type="domain" description="F-box" evidence="2">
    <location>
        <begin position="31"/>
        <end position="78"/>
    </location>
</feature>
<dbReference type="Proteomes" id="UP000235371">
    <property type="component" value="Unassembled WGS sequence"/>
</dbReference>
<dbReference type="InterPro" id="IPR036047">
    <property type="entry name" value="F-box-like_dom_sf"/>
</dbReference>
<evidence type="ECO:0000313" key="3">
    <source>
        <dbReference type="EMBL" id="PMD65707.1"/>
    </source>
</evidence>
<feature type="region of interest" description="Disordered" evidence="1">
    <location>
        <begin position="1"/>
        <end position="24"/>
    </location>
</feature>
<dbReference type="AlphaFoldDB" id="A0A2J6TRQ3"/>
<feature type="compositionally biased region" description="Basic residues" evidence="1">
    <location>
        <begin position="1"/>
        <end position="12"/>
    </location>
</feature>
<dbReference type="OrthoDB" id="3497592at2759"/>
<dbReference type="GeneID" id="36590578"/>
<evidence type="ECO:0000256" key="1">
    <source>
        <dbReference type="SAM" id="MobiDB-lite"/>
    </source>
</evidence>
<dbReference type="InterPro" id="IPR001810">
    <property type="entry name" value="F-box_dom"/>
</dbReference>
<dbReference type="RefSeq" id="XP_024742611.1">
    <property type="nucleotide sequence ID" value="XM_024882501.1"/>
</dbReference>
<evidence type="ECO:0000313" key="4">
    <source>
        <dbReference type="Proteomes" id="UP000235371"/>
    </source>
</evidence>